<reference evidence="2 3" key="1">
    <citation type="submission" date="2023-03" db="EMBL/GenBank/DDBJ databases">
        <title>Whole genome sequence of the first Corynebacterium rouxii strains isolated in Brazil: a recent member of Corynebacterium diphtheriae complex.</title>
        <authorList>
            <person name="Vieira V."/>
            <person name="Ramos J.N."/>
            <person name="Araujo M.R.B."/>
            <person name="Baio P.V."/>
            <person name="Sant'Anna L.O."/>
            <person name="Veras J.F.C."/>
            <person name="Vieira E.M.D."/>
            <person name="Sousa M.A.B."/>
            <person name="Camargo C.H."/>
            <person name="Sacchi C.T."/>
            <person name="Campos K.R."/>
            <person name="Santos M.B.N."/>
            <person name="Bokermann S."/>
            <person name="Alvim L.B."/>
            <person name="Santos L.S."/>
            <person name="Mattos-Guaraldi A.L."/>
        </authorList>
    </citation>
    <scope>NUCLEOTIDE SEQUENCE [LARGE SCALE GENOMIC DNA]</scope>
    <source>
        <strain evidence="2 3">70862</strain>
    </source>
</reference>
<accession>A0ABU3PK10</accession>
<organism evidence="2 3">
    <name type="scientific">Corynebacterium rouxii</name>
    <dbReference type="NCBI Taxonomy" id="2719119"/>
    <lineage>
        <taxon>Bacteria</taxon>
        <taxon>Bacillati</taxon>
        <taxon>Actinomycetota</taxon>
        <taxon>Actinomycetes</taxon>
        <taxon>Mycobacteriales</taxon>
        <taxon>Corynebacteriaceae</taxon>
        <taxon>Corynebacterium</taxon>
    </lineage>
</organism>
<sequence length="50" mass="5407">MNTPLNNAAIYILVTALAYLATGWTWTLMIGAVVTCSAIARHIRTDKAQS</sequence>
<dbReference type="RefSeq" id="WP_315643151.1">
    <property type="nucleotide sequence ID" value="NZ_JARUHM010000003.1"/>
</dbReference>
<keyword evidence="1" id="KW-0812">Transmembrane</keyword>
<evidence type="ECO:0000313" key="3">
    <source>
        <dbReference type="Proteomes" id="UP001265983"/>
    </source>
</evidence>
<evidence type="ECO:0000256" key="1">
    <source>
        <dbReference type="SAM" id="Phobius"/>
    </source>
</evidence>
<comment type="caution">
    <text evidence="2">The sequence shown here is derived from an EMBL/GenBank/DDBJ whole genome shotgun (WGS) entry which is preliminary data.</text>
</comment>
<proteinExistence type="predicted"/>
<name>A0ABU3PK10_9CORY</name>
<evidence type="ECO:0000313" key="2">
    <source>
        <dbReference type="EMBL" id="MDT9410074.1"/>
    </source>
</evidence>
<dbReference type="Proteomes" id="UP001265983">
    <property type="component" value="Unassembled WGS sequence"/>
</dbReference>
<keyword evidence="3" id="KW-1185">Reference proteome</keyword>
<feature type="transmembrane region" description="Helical" evidence="1">
    <location>
        <begin position="12"/>
        <end position="40"/>
    </location>
</feature>
<protein>
    <submittedName>
        <fullName evidence="2">Uncharacterized protein</fullName>
    </submittedName>
</protein>
<gene>
    <name evidence="2" type="ORF">P8T80_01495</name>
</gene>
<keyword evidence="1" id="KW-0472">Membrane</keyword>
<keyword evidence="1" id="KW-1133">Transmembrane helix</keyword>
<dbReference type="EMBL" id="JARUHM010000003">
    <property type="protein sequence ID" value="MDT9410074.1"/>
    <property type="molecule type" value="Genomic_DNA"/>
</dbReference>